<proteinExistence type="predicted"/>
<dbReference type="EMBL" id="MT143703">
    <property type="protein sequence ID" value="QJB00968.1"/>
    <property type="molecule type" value="Genomic_DNA"/>
</dbReference>
<gene>
    <name evidence="1" type="ORF">MM171A00156_0062</name>
    <name evidence="2" type="ORF">MM171B00154_0039</name>
</gene>
<sequence length="196" mass="20560">MTKLLVNAPSGVQELISIGEGGGYFDPERVIWDERTDGPLPAITLGGMKRQGNGLVFDQTVMNASTAATLAPARAAALVRIDADVDAIYGAAIGNRQAEYEAAERQAQVYADADYTGTAPGMVASWASAKGWTGQQAAEDILAQAAAWRGAQDAIRAQRLLRKEQVRAAADAAAINTVTAAWAGFVSLVRQQLGLS</sequence>
<name>A0A6M3MCL4_9ZZZZ</name>
<evidence type="ECO:0000313" key="1">
    <source>
        <dbReference type="EMBL" id="QJB00968.1"/>
    </source>
</evidence>
<dbReference type="AlphaFoldDB" id="A0A6M3MCL4"/>
<accession>A0A6M3MCL4</accession>
<protein>
    <submittedName>
        <fullName evidence="2">Putative tail protein</fullName>
    </submittedName>
</protein>
<dbReference type="EMBL" id="MT143892">
    <property type="protein sequence ID" value="QJB04928.1"/>
    <property type="molecule type" value="Genomic_DNA"/>
</dbReference>
<reference evidence="2" key="1">
    <citation type="submission" date="2020-03" db="EMBL/GenBank/DDBJ databases">
        <title>The deep terrestrial virosphere.</title>
        <authorList>
            <person name="Holmfeldt K."/>
            <person name="Nilsson E."/>
            <person name="Simone D."/>
            <person name="Lopez-Fernandez M."/>
            <person name="Wu X."/>
            <person name="de Brujin I."/>
            <person name="Lundin D."/>
            <person name="Andersson A."/>
            <person name="Bertilsson S."/>
            <person name="Dopson M."/>
        </authorList>
    </citation>
    <scope>NUCLEOTIDE SEQUENCE</scope>
    <source>
        <strain evidence="1">MM171A00156</strain>
        <strain evidence="2">MM171B00154</strain>
    </source>
</reference>
<organism evidence="2">
    <name type="scientific">viral metagenome</name>
    <dbReference type="NCBI Taxonomy" id="1070528"/>
    <lineage>
        <taxon>unclassified sequences</taxon>
        <taxon>metagenomes</taxon>
        <taxon>organismal metagenomes</taxon>
    </lineage>
</organism>
<evidence type="ECO:0000313" key="2">
    <source>
        <dbReference type="EMBL" id="QJB04928.1"/>
    </source>
</evidence>